<evidence type="ECO:0000256" key="1">
    <source>
        <dbReference type="SAM" id="MobiDB-lite"/>
    </source>
</evidence>
<sequence>MYKKSERKSNWKIHDIEKGVNEYLKSDKSGTRRLNYEKLRIQVTRESRSGEDTDKNDSSSQYSQEQLNQVILNDENYGQSELPQSIGIENNLQGIYQHLSPLGNDYSLPEISSNHLDVISTMPITSHIEEEVDAVSISHSDSMFTLLDSDNSDSTDEESTHEWDNYMDSNEGRPGLDIQDDQECLNKSANSPPPWFKFEERDTESDTKFPEADMHDKNEWYPFLSRTFAILYALVTSTSLAFSRKQLSMIWNVLQQLLDVAIPSISTLKRFREKIPSPLVIKSYVENDLIQMEMANEDSALCLQESSQIVIKSNSTIPILSAELESRVRIYKEVWTAQKWERSPSLQCLLYVHPNNIKYWFGDVIKFGEPYATNQTSAHQNDKCGIFCGQCDVIIGTTTIPHILYHKIQRLQEGVFAIPYNLEEWSHQKPLLKPALNLIHKYEICEEYPPQTGFAVIVSKHHKAGQSESEYIIRSKELLSCHFQKFSVKELWQTLGSKHSVHVVNLTLWQDGLSGNRTKKWNPHEATLLSFPSLTSSVKADKDYLQFLSIAQDSPGISLLKPIVNEITQLQRGIVGYDASRKQLTIITGSLLMMKGDNPAASDLANHSWKSDFPCRICFYNKKSPGNGTEDPILQQYQYREVHKTLEILLQWVNNEGYHLPHDRGPKLGNQLLISPLYLLAGFDPHKNQPFEHLHTWLLGFLKHVSQAFLNSKLLKKHTSNVKLYIDSLNWDGFEERLTGRQVVHWNGSFNGKDFKIFAQIAPLLCFIFLNSRDESLHDGSDNNEADLLMSCPREEVIITRLILCVAQLHRLLYQSCVMDLPAWAIEVDQKTHLMLRLIDQWRNQVSWERNINYNPSQLRSSRGTESATPITEPRLKPKYHMLCHASYWMQQYGPQVNYHVEEEEAMNSCLRLQLEHSNRQGPSRDLAHRFAVSEGLKFILRGGRWVNPKSKELCQAGPALMSLFQENGMNQLLQLQPGPINVQPLPSSKKKIQESLSSSVISRINLWILSKYSGQVNWLHQSFINLSYQGIRLTALKSFVCYNSTIYRLINLLEITIYTAPPWSSSLLYEKTYLAILEAMHISTTPSPLGSIQVLEPILPQVYTLCDNLSLLEIKNVQHLCTKY</sequence>
<dbReference type="EMBL" id="ML120366">
    <property type="protein sequence ID" value="RPB02824.1"/>
    <property type="molecule type" value="Genomic_DNA"/>
</dbReference>
<dbReference type="OrthoDB" id="2506088at2759"/>
<evidence type="ECO:0000313" key="3">
    <source>
        <dbReference type="Proteomes" id="UP000276215"/>
    </source>
</evidence>
<dbReference type="Proteomes" id="UP000276215">
    <property type="component" value="Unassembled WGS sequence"/>
</dbReference>
<accession>A0A3N4JWU2</accession>
<evidence type="ECO:0000313" key="2">
    <source>
        <dbReference type="EMBL" id="RPB02824.1"/>
    </source>
</evidence>
<reference evidence="2 3" key="1">
    <citation type="journal article" date="2018" name="Nat. Ecol. Evol.">
        <title>Pezizomycetes genomes reveal the molecular basis of ectomycorrhizal truffle lifestyle.</title>
        <authorList>
            <person name="Murat C."/>
            <person name="Payen T."/>
            <person name="Noel B."/>
            <person name="Kuo A."/>
            <person name="Morin E."/>
            <person name="Chen J."/>
            <person name="Kohler A."/>
            <person name="Krizsan K."/>
            <person name="Balestrini R."/>
            <person name="Da Silva C."/>
            <person name="Montanini B."/>
            <person name="Hainaut M."/>
            <person name="Levati E."/>
            <person name="Barry K.W."/>
            <person name="Belfiori B."/>
            <person name="Cichocki N."/>
            <person name="Clum A."/>
            <person name="Dockter R.B."/>
            <person name="Fauchery L."/>
            <person name="Guy J."/>
            <person name="Iotti M."/>
            <person name="Le Tacon F."/>
            <person name="Lindquist E.A."/>
            <person name="Lipzen A."/>
            <person name="Malagnac F."/>
            <person name="Mello A."/>
            <person name="Molinier V."/>
            <person name="Miyauchi S."/>
            <person name="Poulain J."/>
            <person name="Riccioni C."/>
            <person name="Rubini A."/>
            <person name="Sitrit Y."/>
            <person name="Splivallo R."/>
            <person name="Traeger S."/>
            <person name="Wang M."/>
            <person name="Zifcakova L."/>
            <person name="Wipf D."/>
            <person name="Zambonelli A."/>
            <person name="Paolocci F."/>
            <person name="Nowrousian M."/>
            <person name="Ottonello S."/>
            <person name="Baldrian P."/>
            <person name="Spatafora J.W."/>
            <person name="Henrissat B."/>
            <person name="Nagy L.G."/>
            <person name="Aury J.M."/>
            <person name="Wincker P."/>
            <person name="Grigoriev I.V."/>
            <person name="Bonfante P."/>
            <person name="Martin F.M."/>
        </authorList>
    </citation>
    <scope>NUCLEOTIDE SEQUENCE [LARGE SCALE GENOMIC DNA]</scope>
    <source>
        <strain evidence="2 3">120613-1</strain>
    </source>
</reference>
<protein>
    <submittedName>
        <fullName evidence="2">Uncharacterized protein</fullName>
    </submittedName>
</protein>
<dbReference type="AlphaFoldDB" id="A0A3N4JWU2"/>
<dbReference type="PANTHER" id="PTHR31912">
    <property type="entry name" value="IP13529P"/>
    <property type="match status" value="1"/>
</dbReference>
<gene>
    <name evidence="2" type="ORF">L873DRAFT_1841638</name>
</gene>
<organism evidence="2 3">
    <name type="scientific">Choiromyces venosus 120613-1</name>
    <dbReference type="NCBI Taxonomy" id="1336337"/>
    <lineage>
        <taxon>Eukaryota</taxon>
        <taxon>Fungi</taxon>
        <taxon>Dikarya</taxon>
        <taxon>Ascomycota</taxon>
        <taxon>Pezizomycotina</taxon>
        <taxon>Pezizomycetes</taxon>
        <taxon>Pezizales</taxon>
        <taxon>Tuberaceae</taxon>
        <taxon>Choiromyces</taxon>
    </lineage>
</organism>
<proteinExistence type="predicted"/>
<feature type="compositionally biased region" description="Basic and acidic residues" evidence="1">
    <location>
        <begin position="41"/>
        <end position="57"/>
    </location>
</feature>
<feature type="region of interest" description="Disordered" evidence="1">
    <location>
        <begin position="41"/>
        <end position="64"/>
    </location>
</feature>
<keyword evidence="3" id="KW-1185">Reference proteome</keyword>
<feature type="region of interest" description="Disordered" evidence="1">
    <location>
        <begin position="147"/>
        <end position="179"/>
    </location>
</feature>
<name>A0A3N4JWU2_9PEZI</name>
<dbReference type="PANTHER" id="PTHR31912:SF34">
    <property type="entry name" value="NOTOCHORD-RELATED PROTEIN"/>
    <property type="match status" value="1"/>
</dbReference>